<accession>A0A288Q4Z9</accession>
<reference evidence="2" key="1">
    <citation type="submission" date="2015-09" db="EMBL/GenBank/DDBJ databases">
        <title>Streptococcus suis invasive isolates from humans in Poland, 2000-2013.</title>
        <authorList>
            <person name="Bojarska A."/>
            <person name="Molska E."/>
            <person name="Janas K."/>
            <person name="Skoczynska A."/>
            <person name="Stefaniuk E."/>
            <person name="Hryniewicz W."/>
            <person name="Sadowy E."/>
        </authorList>
    </citation>
    <scope>NUCLEOTIDE SEQUENCE</scope>
    <source>
        <strain evidence="2">584</strain>
    </source>
</reference>
<dbReference type="InterPro" id="IPR027417">
    <property type="entry name" value="P-loop_NTPase"/>
</dbReference>
<dbReference type="AlphaFoldDB" id="A0A288Q4Z9"/>
<feature type="domain" description="Schlafen group 3-like DNA/RNA helicase" evidence="1">
    <location>
        <begin position="210"/>
        <end position="414"/>
    </location>
</feature>
<name>A0A288Q4Z9_STRSU</name>
<dbReference type="EMBL" id="KT716758">
    <property type="protein sequence ID" value="AOO94989.1"/>
    <property type="molecule type" value="Genomic_DNA"/>
</dbReference>
<evidence type="ECO:0000259" key="1">
    <source>
        <dbReference type="Pfam" id="PF09848"/>
    </source>
</evidence>
<evidence type="ECO:0000313" key="2">
    <source>
        <dbReference type="EMBL" id="AOO94989.1"/>
    </source>
</evidence>
<dbReference type="InterPro" id="IPR018647">
    <property type="entry name" value="SLFN_3-like_DNA/RNA_helicase"/>
</dbReference>
<dbReference type="Gene3D" id="1.10.260.40">
    <property type="entry name" value="lambda repressor-like DNA-binding domains"/>
    <property type="match status" value="1"/>
</dbReference>
<dbReference type="Pfam" id="PF09848">
    <property type="entry name" value="SLFN-g3_helicase"/>
    <property type="match status" value="1"/>
</dbReference>
<proteinExistence type="predicted"/>
<organism evidence="2">
    <name type="scientific">Streptococcus suis</name>
    <dbReference type="NCBI Taxonomy" id="1307"/>
    <lineage>
        <taxon>Bacteria</taxon>
        <taxon>Bacillati</taxon>
        <taxon>Bacillota</taxon>
        <taxon>Bacilli</taxon>
        <taxon>Lactobacillales</taxon>
        <taxon>Streptococcaceae</taxon>
        <taxon>Streptococcus</taxon>
    </lineage>
</organism>
<protein>
    <recommendedName>
        <fullName evidence="1">Schlafen group 3-like DNA/RNA helicase domain-containing protein</fullName>
    </recommendedName>
</protein>
<dbReference type="Gene3D" id="3.40.50.300">
    <property type="entry name" value="P-loop containing nucleotide triphosphate hydrolases"/>
    <property type="match status" value="1"/>
</dbReference>
<dbReference type="GO" id="GO:0003677">
    <property type="term" value="F:DNA binding"/>
    <property type="evidence" value="ECO:0007669"/>
    <property type="project" value="InterPro"/>
</dbReference>
<sequence length="604" mass="70661">MKSKVINLLTFMEAYKDDEVFESYKFINNIESMKEQEYADVNELASHIFNNIERQAGVETKKLFGYHLDKKVEIGFREQFDLLRFSNDSILNIELKSKRISDEEIIDQLMRHKFVLGCIDAEKEIYTFTYVRETKELFTISNECLKNVSIGELCSVISLDYLENNLLEDLDADSFIVSPYSDIKRFITHRYFLNSEQKKIVQDILSTTQKLSMIKGGAGTGKTLVLFDLADKLTKLGNKVLLIFCSILENPIEIDNQVNFKFIHIKQLQSLSIENFDYILLDESQRLYEGNYNRVIESPAKLIFCVDKAQTLKYEENNLNVEQKLENIVGIQKFDLKEKVRTDESLSTFILKLFEKDRNGLQPIEFPKVNAVYFDSVSRAQYFIEIMKRDENYESIEVASYKTRATGTTYNEKINSDSKDGFTVIGREYENVIIPIDDRTTYIGNKLVFMPTGFYYPYLGTNGIFQAITRVKKHLLFVVIKNKVIYKEIQELINWEKRRNQRRISTRLKLLRETNNYQFSDIAKVCKCLELTYKNIEETGEFPNNKILNRLSNFYNVSSNFLIGEPIELSMTEFDIIYQKKIKGMNELQISELNQSLINFINNQ</sequence>
<dbReference type="SUPFAM" id="SSF52540">
    <property type="entry name" value="P-loop containing nucleoside triphosphate hydrolases"/>
    <property type="match status" value="1"/>
</dbReference>
<dbReference type="InterPro" id="IPR010982">
    <property type="entry name" value="Lambda_DNA-bd_dom_sf"/>
</dbReference>